<protein>
    <submittedName>
        <fullName evidence="2">Uncharacterized protein</fullName>
    </submittedName>
</protein>
<gene>
    <name evidence="2" type="ORF">DHW03_18900</name>
</gene>
<reference evidence="2 3" key="1">
    <citation type="submission" date="2018-05" db="EMBL/GenBank/DDBJ databases">
        <title>Pedobacter paludis sp. nov., isolated from wetland soil.</title>
        <authorList>
            <person name="Zhang Y."/>
            <person name="Wang G."/>
        </authorList>
    </citation>
    <scope>NUCLEOTIDE SEQUENCE [LARGE SCALE GENOMIC DNA]</scope>
    <source>
        <strain evidence="2 3">KCTC22721</strain>
    </source>
</reference>
<sequence>MGRNKGGRPEKKPEDKATQQVHLRLTPKEYTALGQLENDTGLNRTTLFRKRVLENQSFIVTKDVINQLSIIGADIGKVGNNINQLAKHANTITKTHDLPPNIVADFNNQMKIFLEQESELNKLFRLMYRTMKG</sequence>
<comment type="caution">
    <text evidence="2">The sequence shown here is derived from an EMBL/GenBank/DDBJ whole genome shotgun (WGS) entry which is preliminary data.</text>
</comment>
<dbReference type="RefSeq" id="WP_109927424.1">
    <property type="nucleotide sequence ID" value="NZ_QGNZ01000006.1"/>
</dbReference>
<dbReference type="Pfam" id="PF21983">
    <property type="entry name" value="NikA-like"/>
    <property type="match status" value="1"/>
</dbReference>
<proteinExistence type="predicted"/>
<name>A0A317EJ58_9SPHI</name>
<dbReference type="Proteomes" id="UP000245379">
    <property type="component" value="Unassembled WGS sequence"/>
</dbReference>
<dbReference type="AlphaFoldDB" id="A0A317EJ58"/>
<evidence type="ECO:0000313" key="3">
    <source>
        <dbReference type="Proteomes" id="UP000245379"/>
    </source>
</evidence>
<organism evidence="2 3">
    <name type="scientific">Pedobacter yonginense</name>
    <dbReference type="NCBI Taxonomy" id="651869"/>
    <lineage>
        <taxon>Bacteria</taxon>
        <taxon>Pseudomonadati</taxon>
        <taxon>Bacteroidota</taxon>
        <taxon>Sphingobacteriia</taxon>
        <taxon>Sphingobacteriales</taxon>
        <taxon>Sphingobacteriaceae</taxon>
        <taxon>Pedobacter</taxon>
    </lineage>
</organism>
<feature type="region of interest" description="Disordered" evidence="1">
    <location>
        <begin position="1"/>
        <end position="20"/>
    </location>
</feature>
<dbReference type="InterPro" id="IPR053842">
    <property type="entry name" value="NikA-like"/>
</dbReference>
<feature type="compositionally biased region" description="Basic and acidic residues" evidence="1">
    <location>
        <begin position="7"/>
        <end position="17"/>
    </location>
</feature>
<dbReference type="EMBL" id="QGNZ01000006">
    <property type="protein sequence ID" value="PWS25903.1"/>
    <property type="molecule type" value="Genomic_DNA"/>
</dbReference>
<dbReference type="OrthoDB" id="681025at2"/>
<evidence type="ECO:0000256" key="1">
    <source>
        <dbReference type="SAM" id="MobiDB-lite"/>
    </source>
</evidence>
<evidence type="ECO:0000313" key="2">
    <source>
        <dbReference type="EMBL" id="PWS25903.1"/>
    </source>
</evidence>
<accession>A0A317EJ58</accession>
<keyword evidence="3" id="KW-1185">Reference proteome</keyword>